<accession>A0ABU2LET4</accession>
<proteinExistence type="predicted"/>
<dbReference type="RefSeq" id="WP_311632740.1">
    <property type="nucleotide sequence ID" value="NZ_JAVREN010000046.1"/>
</dbReference>
<evidence type="ECO:0008006" key="3">
    <source>
        <dbReference type="Google" id="ProtNLM"/>
    </source>
</evidence>
<organism evidence="1 2">
    <name type="scientific">Streptomyces boetiae</name>
    <dbReference type="NCBI Taxonomy" id="3075541"/>
    <lineage>
        <taxon>Bacteria</taxon>
        <taxon>Bacillati</taxon>
        <taxon>Actinomycetota</taxon>
        <taxon>Actinomycetes</taxon>
        <taxon>Kitasatosporales</taxon>
        <taxon>Streptomycetaceae</taxon>
        <taxon>Streptomyces</taxon>
    </lineage>
</organism>
<gene>
    <name evidence="1" type="ORF">RM780_22880</name>
</gene>
<reference evidence="2" key="1">
    <citation type="submission" date="2023-07" db="EMBL/GenBank/DDBJ databases">
        <title>30 novel species of actinomycetes from the DSMZ collection.</title>
        <authorList>
            <person name="Nouioui I."/>
        </authorList>
    </citation>
    <scope>NUCLEOTIDE SEQUENCE [LARGE SCALE GENOMIC DNA]</scope>
    <source>
        <strain evidence="2">DSM 44917</strain>
    </source>
</reference>
<dbReference type="InterPro" id="IPR039708">
    <property type="entry name" value="MT1774/Rv1733c-like"/>
</dbReference>
<dbReference type="PANTHER" id="PTHR42305:SF1">
    <property type="entry name" value="MEMBRANE PROTEIN RV1733C-RELATED"/>
    <property type="match status" value="1"/>
</dbReference>
<sequence length="186" mass="19055">MSRKMLWRWRRNPLRRRSDRAEAWLGVATVVVLAVGAPAAGAATGAGVSSALLRSAEGVSPATAVLEESLPVPDGGGPGGARYLAEVRWTGPDGEARSGEAWVGAGAEPGGSVPVWVDADGELRDPPLTPAAAYTAGALLGGSAAAGVCLVALGVRGGACARLDAGRARRWEREWARVAPQWSPRA</sequence>
<dbReference type="EMBL" id="JAVREN010000046">
    <property type="protein sequence ID" value="MDT0309778.1"/>
    <property type="molecule type" value="Genomic_DNA"/>
</dbReference>
<dbReference type="PANTHER" id="PTHR42305">
    <property type="entry name" value="MEMBRANE PROTEIN RV1733C-RELATED"/>
    <property type="match status" value="1"/>
</dbReference>
<keyword evidence="2" id="KW-1185">Reference proteome</keyword>
<evidence type="ECO:0000313" key="1">
    <source>
        <dbReference type="EMBL" id="MDT0309778.1"/>
    </source>
</evidence>
<dbReference type="Proteomes" id="UP001183388">
    <property type="component" value="Unassembled WGS sequence"/>
</dbReference>
<protein>
    <recommendedName>
        <fullName evidence="3">Membrane protein SCJ1.26</fullName>
    </recommendedName>
</protein>
<name>A0ABU2LET4_9ACTN</name>
<evidence type="ECO:0000313" key="2">
    <source>
        <dbReference type="Proteomes" id="UP001183388"/>
    </source>
</evidence>
<comment type="caution">
    <text evidence="1">The sequence shown here is derived from an EMBL/GenBank/DDBJ whole genome shotgun (WGS) entry which is preliminary data.</text>
</comment>